<dbReference type="RefSeq" id="WP_195002645.1">
    <property type="nucleotide sequence ID" value="NZ_JADLQN010000002.1"/>
</dbReference>
<dbReference type="EMBL" id="JADLQN010000002">
    <property type="protein sequence ID" value="MBF6355734.1"/>
    <property type="molecule type" value="Genomic_DNA"/>
</dbReference>
<dbReference type="SUPFAM" id="SSF51004">
    <property type="entry name" value="C-terminal (heme d1) domain of cytochrome cd1-nitrite reductase"/>
    <property type="match status" value="1"/>
</dbReference>
<dbReference type="InterPro" id="IPR015943">
    <property type="entry name" value="WD40/YVTN_repeat-like_dom_sf"/>
</dbReference>
<reference evidence="2 3" key="1">
    <citation type="submission" date="2020-10" db="EMBL/GenBank/DDBJ databases">
        <title>Identification of Nocardia species via Next-generation sequencing and recognition of intraspecies genetic diversity.</title>
        <authorList>
            <person name="Li P."/>
            <person name="Li P."/>
            <person name="Lu B."/>
        </authorList>
    </citation>
    <scope>NUCLEOTIDE SEQUENCE [LARGE SCALE GENOMIC DNA]</scope>
    <source>
        <strain evidence="2 3">BJ06-0143</strain>
    </source>
</reference>
<dbReference type="Proteomes" id="UP000707731">
    <property type="component" value="Unassembled WGS sequence"/>
</dbReference>
<comment type="caution">
    <text evidence="2">The sequence shown here is derived from an EMBL/GenBank/DDBJ whole genome shotgun (WGS) entry which is preliminary data.</text>
</comment>
<dbReference type="InterPro" id="IPR011048">
    <property type="entry name" value="Haem_d1_sf"/>
</dbReference>
<evidence type="ECO:0000313" key="3">
    <source>
        <dbReference type="Proteomes" id="UP000707731"/>
    </source>
</evidence>
<accession>A0ABS0DB88</accession>
<keyword evidence="1" id="KW-0732">Signal</keyword>
<evidence type="ECO:0000313" key="2">
    <source>
        <dbReference type="EMBL" id="MBF6355734.1"/>
    </source>
</evidence>
<name>A0ABS0DB88_9NOCA</name>
<organism evidence="2 3">
    <name type="scientific">Nocardia higoensis</name>
    <dbReference type="NCBI Taxonomy" id="228599"/>
    <lineage>
        <taxon>Bacteria</taxon>
        <taxon>Bacillati</taxon>
        <taxon>Actinomycetota</taxon>
        <taxon>Actinomycetes</taxon>
        <taxon>Mycobacteriales</taxon>
        <taxon>Nocardiaceae</taxon>
        <taxon>Nocardia</taxon>
    </lineage>
</organism>
<feature type="chain" id="PRO_5046501711" description="LVIVD repeat-containing protein" evidence="1">
    <location>
        <begin position="44"/>
        <end position="526"/>
    </location>
</feature>
<dbReference type="Gene3D" id="2.130.10.10">
    <property type="entry name" value="YVTN repeat-like/Quinoprotein amine dehydrogenase"/>
    <property type="match status" value="1"/>
</dbReference>
<proteinExistence type="predicted"/>
<feature type="signal peptide" evidence="1">
    <location>
        <begin position="1"/>
        <end position="43"/>
    </location>
</feature>
<gene>
    <name evidence="2" type="ORF">IU449_14455</name>
</gene>
<evidence type="ECO:0008006" key="4">
    <source>
        <dbReference type="Google" id="ProtNLM"/>
    </source>
</evidence>
<sequence>MFRGRDNDVTVRRTRGWRAVTTRAGSALAAVALLVTGSAVGTAEPPPGFDEFTGVWPTAVDQANCRPGDQVETGLQGEVPLEDRRSRRSTAGYNCNIDLVGQYQGLGAGPVSPTYENCAYIASTFPTNLFGPDAGVHVVDVSDPVNPVRTAVLTEPAMVGGTWESMKVHEGRGLLVATGVGMIVGAGYMSIYDISQDCAHPRLLNTTTGSMLNMPIPITTHEGDFSPDGNTYWASGVAPGYVSAVDISDPTQPMVVWGGLTGVEAHGMGFTPDGNTMYLANLGGLTIIDVSAVQNRVPRTVIGHPLPHIGQKFWTDGFINQHSIYATYAGEPHLFTVDEGGSGGVKLFDIADRANPKWRTSAKLEINLPQHQDRWTSSSAGNGAFGYDAHYCRLDRPDDPRLMACSWIQSGIRVFDVRDPDHFKEVAYYNPPAQTGRNLQLPNSLHAVLGSIIGPPVIGTIALARAVIQGQTSLNGVVNDQSRLLGGDLSADWCLSPPEFHDDKLYVACMDNGFMALQLDPSVFQA</sequence>
<keyword evidence="3" id="KW-1185">Reference proteome</keyword>
<protein>
    <recommendedName>
        <fullName evidence="4">LVIVD repeat-containing protein</fullName>
    </recommendedName>
</protein>
<evidence type="ECO:0000256" key="1">
    <source>
        <dbReference type="SAM" id="SignalP"/>
    </source>
</evidence>